<feature type="transmembrane region" description="Helical" evidence="5">
    <location>
        <begin position="243"/>
        <end position="263"/>
    </location>
</feature>
<evidence type="ECO:0000259" key="6">
    <source>
        <dbReference type="PROSITE" id="PS50929"/>
    </source>
</evidence>
<keyword evidence="8" id="KW-1185">Reference proteome</keyword>
<name>A0ABQ6ASA1_9BRAD</name>
<evidence type="ECO:0000256" key="3">
    <source>
        <dbReference type="ARBA" id="ARBA00022989"/>
    </source>
</evidence>
<dbReference type="PANTHER" id="PTHR24221">
    <property type="entry name" value="ATP-BINDING CASSETTE SUB-FAMILY B"/>
    <property type="match status" value="1"/>
</dbReference>
<dbReference type="InterPro" id="IPR011527">
    <property type="entry name" value="ABC1_TM_dom"/>
</dbReference>
<reference evidence="8" key="1">
    <citation type="journal article" date="2019" name="Int. J. Syst. Evol. Microbiol.">
        <title>The Global Catalogue of Microorganisms (GCM) 10K type strain sequencing project: providing services to taxonomists for standard genome sequencing and annotation.</title>
        <authorList>
            <consortium name="The Broad Institute Genomics Platform"/>
            <consortium name="The Broad Institute Genome Sequencing Center for Infectious Disease"/>
            <person name="Wu L."/>
            <person name="Ma J."/>
        </authorList>
    </citation>
    <scope>NUCLEOTIDE SEQUENCE [LARGE SCALE GENOMIC DNA]</scope>
    <source>
        <strain evidence="8">NBRC 102520</strain>
    </source>
</reference>
<keyword evidence="4 5" id="KW-0472">Membrane</keyword>
<feature type="transmembrane region" description="Helical" evidence="5">
    <location>
        <begin position="12"/>
        <end position="35"/>
    </location>
</feature>
<organism evidence="7 8">
    <name type="scientific">Bradyrhizobium iriomotense</name>
    <dbReference type="NCBI Taxonomy" id="441950"/>
    <lineage>
        <taxon>Bacteria</taxon>
        <taxon>Pseudomonadati</taxon>
        <taxon>Pseudomonadota</taxon>
        <taxon>Alphaproteobacteria</taxon>
        <taxon>Hyphomicrobiales</taxon>
        <taxon>Nitrobacteraceae</taxon>
        <taxon>Bradyrhizobium</taxon>
    </lineage>
</organism>
<dbReference type="InterPro" id="IPR036640">
    <property type="entry name" value="ABC1_TM_sf"/>
</dbReference>
<dbReference type="RefSeq" id="WP_284260221.1">
    <property type="nucleotide sequence ID" value="NZ_BSOW01000001.1"/>
</dbReference>
<gene>
    <name evidence="7" type="ORF">GCM10007857_02100</name>
</gene>
<feature type="transmembrane region" description="Helical" evidence="5">
    <location>
        <begin position="47"/>
        <end position="68"/>
    </location>
</feature>
<dbReference type="PROSITE" id="PS50929">
    <property type="entry name" value="ABC_TM1F"/>
    <property type="match status" value="1"/>
</dbReference>
<feature type="transmembrane region" description="Helical" evidence="5">
    <location>
        <begin position="139"/>
        <end position="171"/>
    </location>
</feature>
<feature type="transmembrane region" description="Helical" evidence="5">
    <location>
        <begin position="269"/>
        <end position="291"/>
    </location>
</feature>
<evidence type="ECO:0000313" key="8">
    <source>
        <dbReference type="Proteomes" id="UP001156905"/>
    </source>
</evidence>
<evidence type="ECO:0000256" key="2">
    <source>
        <dbReference type="ARBA" id="ARBA00022692"/>
    </source>
</evidence>
<evidence type="ECO:0000256" key="5">
    <source>
        <dbReference type="SAM" id="Phobius"/>
    </source>
</evidence>
<dbReference type="SUPFAM" id="SSF52540">
    <property type="entry name" value="P-loop containing nucleoside triphosphate hydrolases"/>
    <property type="match status" value="1"/>
</dbReference>
<accession>A0ABQ6ASA1</accession>
<protein>
    <submittedName>
        <fullName evidence="7">Toxin ABC transporter</fullName>
    </submittedName>
</protein>
<evidence type="ECO:0000256" key="1">
    <source>
        <dbReference type="ARBA" id="ARBA00004651"/>
    </source>
</evidence>
<dbReference type="SUPFAM" id="SSF90123">
    <property type="entry name" value="ABC transporter transmembrane region"/>
    <property type="match status" value="1"/>
</dbReference>
<dbReference type="Gene3D" id="3.40.50.300">
    <property type="entry name" value="P-loop containing nucleotide triphosphate hydrolases"/>
    <property type="match status" value="1"/>
</dbReference>
<sequence length="534" mass="57345">MLSQVAETRPMSVTVLSTAASICAHLLALAVPLALLQTYDRILPNEAYSTTFVLALGVSVAIVLEALLRYGRSVLFAYVGEAFESRVTLLELDHLMRANGKAVQAYGVPALSDAVRAVGQVRDFWSGNAAAALHELPFLAIYIGLIAYIASWLALVPIVLTIVALIAALLVTRATRKTMHDLEAAEAERRNLAWGIFGGLVEVKAMAAEPMLTRRYRDVVARVMAAEARIEDQLALIRENGALLSQIATVAVVTIGAFMVVGGHLTTGGLAACTLLAGRSIGPAMGAFVYLSRLSYRREAERKIESVLRLPQARLWRDSGRQIFRGGQIELSGSALRDGSVAIPRGNAVHVDAVDPLAATALLEAVARLDDSLDVHVTYDGMPGSSFENRSFRDGIAMVSCHTNLIGGTLLDNMTLFSPQYNADAIELMQRLGLNAFVDGLKQGLMTMVGPAGAEIVSPGIAVRIGLIRALVRRPAVLCLDEVGVALDLGGMRRLVETLKEIKGRTTIFLVSQDPSLLEIADQTIRLRGEETQT</sequence>
<evidence type="ECO:0000256" key="4">
    <source>
        <dbReference type="ARBA" id="ARBA00023136"/>
    </source>
</evidence>
<dbReference type="Pfam" id="PF00664">
    <property type="entry name" value="ABC_membrane"/>
    <property type="match status" value="1"/>
</dbReference>
<dbReference type="Gene3D" id="1.20.1560.10">
    <property type="entry name" value="ABC transporter type 1, transmembrane domain"/>
    <property type="match status" value="1"/>
</dbReference>
<evidence type="ECO:0000313" key="7">
    <source>
        <dbReference type="EMBL" id="GLR83500.1"/>
    </source>
</evidence>
<comment type="subcellular location">
    <subcellularLocation>
        <location evidence="1">Cell membrane</location>
        <topology evidence="1">Multi-pass membrane protein</topology>
    </subcellularLocation>
</comment>
<dbReference type="Proteomes" id="UP001156905">
    <property type="component" value="Unassembled WGS sequence"/>
</dbReference>
<dbReference type="InterPro" id="IPR027417">
    <property type="entry name" value="P-loop_NTPase"/>
</dbReference>
<dbReference type="PANTHER" id="PTHR24221:SF632">
    <property type="entry name" value="ATP-DEPENDENT LIPID A-CORE FLIPPASE"/>
    <property type="match status" value="1"/>
</dbReference>
<keyword evidence="3 5" id="KW-1133">Transmembrane helix</keyword>
<feature type="domain" description="ABC transmembrane type-1" evidence="6">
    <location>
        <begin position="15"/>
        <end position="294"/>
    </location>
</feature>
<dbReference type="EMBL" id="BSOW01000001">
    <property type="protein sequence ID" value="GLR83500.1"/>
    <property type="molecule type" value="Genomic_DNA"/>
</dbReference>
<proteinExistence type="predicted"/>
<comment type="caution">
    <text evidence="7">The sequence shown here is derived from an EMBL/GenBank/DDBJ whole genome shotgun (WGS) entry which is preliminary data.</text>
</comment>
<dbReference type="InterPro" id="IPR039421">
    <property type="entry name" value="Type_1_exporter"/>
</dbReference>
<keyword evidence="2 5" id="KW-0812">Transmembrane</keyword>